<organism evidence="1">
    <name type="scientific">marine sediment metagenome</name>
    <dbReference type="NCBI Taxonomy" id="412755"/>
    <lineage>
        <taxon>unclassified sequences</taxon>
        <taxon>metagenomes</taxon>
        <taxon>ecological metagenomes</taxon>
    </lineage>
</organism>
<dbReference type="Pfam" id="PF25216">
    <property type="entry name" value="Volactin"/>
    <property type="match status" value="1"/>
</dbReference>
<dbReference type="InterPro" id="IPR057363">
    <property type="entry name" value="Volactin"/>
</dbReference>
<dbReference type="AlphaFoldDB" id="X0XXM3"/>
<gene>
    <name evidence="1" type="ORF">S01H1_66094</name>
</gene>
<accession>X0XXM3</accession>
<feature type="non-terminal residue" evidence="1">
    <location>
        <position position="1"/>
    </location>
</feature>
<proteinExistence type="predicted"/>
<reference evidence="1" key="1">
    <citation type="journal article" date="2014" name="Front. Microbiol.">
        <title>High frequency of phylogenetically diverse reductive dehalogenase-homologous genes in deep subseafloor sedimentary metagenomes.</title>
        <authorList>
            <person name="Kawai M."/>
            <person name="Futagami T."/>
            <person name="Toyoda A."/>
            <person name="Takaki Y."/>
            <person name="Nishi S."/>
            <person name="Hori S."/>
            <person name="Arai W."/>
            <person name="Tsubouchi T."/>
            <person name="Morono Y."/>
            <person name="Uchiyama I."/>
            <person name="Ito T."/>
            <person name="Fujiyama A."/>
            <person name="Inagaki F."/>
            <person name="Takami H."/>
        </authorList>
    </citation>
    <scope>NUCLEOTIDE SEQUENCE</scope>
    <source>
        <strain evidence="1">Expedition CK06-06</strain>
    </source>
</reference>
<comment type="caution">
    <text evidence="1">The sequence shown here is derived from an EMBL/GenBank/DDBJ whole genome shotgun (WGS) entry which is preliminary data.</text>
</comment>
<protein>
    <submittedName>
        <fullName evidence="1">Uncharacterized protein</fullName>
    </submittedName>
</protein>
<dbReference type="EMBL" id="BARS01043687">
    <property type="protein sequence ID" value="GAG41353.1"/>
    <property type="molecule type" value="Genomic_DNA"/>
</dbReference>
<evidence type="ECO:0000313" key="1">
    <source>
        <dbReference type="EMBL" id="GAG41353.1"/>
    </source>
</evidence>
<sequence length="79" mass="8436">LLESLQRVLTSTENIPKIKAPIPIVLSGATAMPKGCKEKFENMLKNVSLPVEISTVRLAEDLLCTPAKGALIMAMTEAG</sequence>
<name>X0XXM3_9ZZZZ</name>